<feature type="compositionally biased region" description="Basic and acidic residues" evidence="1">
    <location>
        <begin position="1"/>
        <end position="26"/>
    </location>
</feature>
<dbReference type="Gramene" id="mRNA:HanXRQr2_Chr11g0475421">
    <property type="protein sequence ID" value="mRNA:HanXRQr2_Chr11g0475421"/>
    <property type="gene ID" value="HanXRQr2_Chr11g0475421"/>
</dbReference>
<proteinExistence type="predicted"/>
<name>A0A9K3HLN7_HELAN</name>
<comment type="caution">
    <text evidence="2">The sequence shown here is derived from an EMBL/GenBank/DDBJ whole genome shotgun (WGS) entry which is preliminary data.</text>
</comment>
<evidence type="ECO:0000256" key="1">
    <source>
        <dbReference type="SAM" id="MobiDB-lite"/>
    </source>
</evidence>
<gene>
    <name evidence="2" type="ORF">HanXRQr2_Chr11g0475421</name>
</gene>
<feature type="compositionally biased region" description="Gly residues" evidence="1">
    <location>
        <begin position="41"/>
        <end position="50"/>
    </location>
</feature>
<reference evidence="2" key="1">
    <citation type="journal article" date="2017" name="Nature">
        <title>The sunflower genome provides insights into oil metabolism, flowering and Asterid evolution.</title>
        <authorList>
            <person name="Badouin H."/>
            <person name="Gouzy J."/>
            <person name="Grassa C.J."/>
            <person name="Murat F."/>
            <person name="Staton S.E."/>
            <person name="Cottret L."/>
            <person name="Lelandais-Briere C."/>
            <person name="Owens G.L."/>
            <person name="Carrere S."/>
            <person name="Mayjonade B."/>
            <person name="Legrand L."/>
            <person name="Gill N."/>
            <person name="Kane N.C."/>
            <person name="Bowers J.E."/>
            <person name="Hubner S."/>
            <person name="Bellec A."/>
            <person name="Berard A."/>
            <person name="Berges H."/>
            <person name="Blanchet N."/>
            <person name="Boniface M.C."/>
            <person name="Brunel D."/>
            <person name="Catrice O."/>
            <person name="Chaidir N."/>
            <person name="Claudel C."/>
            <person name="Donnadieu C."/>
            <person name="Faraut T."/>
            <person name="Fievet G."/>
            <person name="Helmstetter N."/>
            <person name="King M."/>
            <person name="Knapp S.J."/>
            <person name="Lai Z."/>
            <person name="Le Paslier M.C."/>
            <person name="Lippi Y."/>
            <person name="Lorenzon L."/>
            <person name="Mandel J.R."/>
            <person name="Marage G."/>
            <person name="Marchand G."/>
            <person name="Marquand E."/>
            <person name="Bret-Mestries E."/>
            <person name="Morien E."/>
            <person name="Nambeesan S."/>
            <person name="Nguyen T."/>
            <person name="Pegot-Espagnet P."/>
            <person name="Pouilly N."/>
            <person name="Raftis F."/>
            <person name="Sallet E."/>
            <person name="Schiex T."/>
            <person name="Thomas J."/>
            <person name="Vandecasteele C."/>
            <person name="Vares D."/>
            <person name="Vear F."/>
            <person name="Vautrin S."/>
            <person name="Crespi M."/>
            <person name="Mangin B."/>
            <person name="Burke J.M."/>
            <person name="Salse J."/>
            <person name="Munos S."/>
            <person name="Vincourt P."/>
            <person name="Rieseberg L.H."/>
            <person name="Langlade N.B."/>
        </authorList>
    </citation>
    <scope>NUCLEOTIDE SEQUENCE</scope>
    <source>
        <tissue evidence="2">Leaves</tissue>
    </source>
</reference>
<accession>A0A9K3HLN7</accession>
<organism evidence="2 3">
    <name type="scientific">Helianthus annuus</name>
    <name type="common">Common sunflower</name>
    <dbReference type="NCBI Taxonomy" id="4232"/>
    <lineage>
        <taxon>Eukaryota</taxon>
        <taxon>Viridiplantae</taxon>
        <taxon>Streptophyta</taxon>
        <taxon>Embryophyta</taxon>
        <taxon>Tracheophyta</taxon>
        <taxon>Spermatophyta</taxon>
        <taxon>Magnoliopsida</taxon>
        <taxon>eudicotyledons</taxon>
        <taxon>Gunneridae</taxon>
        <taxon>Pentapetalae</taxon>
        <taxon>asterids</taxon>
        <taxon>campanulids</taxon>
        <taxon>Asterales</taxon>
        <taxon>Asteraceae</taxon>
        <taxon>Asteroideae</taxon>
        <taxon>Heliantheae alliance</taxon>
        <taxon>Heliantheae</taxon>
        <taxon>Helianthus</taxon>
    </lineage>
</organism>
<feature type="region of interest" description="Disordered" evidence="1">
    <location>
        <begin position="1"/>
        <end position="59"/>
    </location>
</feature>
<dbReference type="Proteomes" id="UP000215914">
    <property type="component" value="Unassembled WGS sequence"/>
</dbReference>
<dbReference type="AlphaFoldDB" id="A0A9K3HLN7"/>
<evidence type="ECO:0000313" key="3">
    <source>
        <dbReference type="Proteomes" id="UP000215914"/>
    </source>
</evidence>
<reference evidence="2" key="2">
    <citation type="submission" date="2020-06" db="EMBL/GenBank/DDBJ databases">
        <title>Helianthus annuus Genome sequencing and assembly Release 2.</title>
        <authorList>
            <person name="Gouzy J."/>
            <person name="Langlade N."/>
            <person name="Munos S."/>
        </authorList>
    </citation>
    <scope>NUCLEOTIDE SEQUENCE</scope>
    <source>
        <tissue evidence="2">Leaves</tissue>
    </source>
</reference>
<protein>
    <submittedName>
        <fullName evidence="2">Uncharacterized protein</fullName>
    </submittedName>
</protein>
<dbReference type="EMBL" id="MNCJ02000326">
    <property type="protein sequence ID" value="KAF5780738.1"/>
    <property type="molecule type" value="Genomic_DNA"/>
</dbReference>
<evidence type="ECO:0000313" key="2">
    <source>
        <dbReference type="EMBL" id="KAF5780738.1"/>
    </source>
</evidence>
<keyword evidence="3" id="KW-1185">Reference proteome</keyword>
<sequence>MSQERRGGGRKRDWRWQRIDVAGEERRRKKEVRQGAAAHGNGNGGGGGGYFPMNFTVHM</sequence>